<dbReference type="Pfam" id="PF13480">
    <property type="entry name" value="Acetyltransf_6"/>
    <property type="match status" value="1"/>
</dbReference>
<evidence type="ECO:0000256" key="4">
    <source>
        <dbReference type="ARBA" id="ARBA00023315"/>
    </source>
</evidence>
<dbReference type="PANTHER" id="PTHR43300:SF7">
    <property type="entry name" value="UDP-N-ACETYLBACILLOSAMINE N-ACETYLTRANSFERASE"/>
    <property type="match status" value="1"/>
</dbReference>
<keyword evidence="10" id="KW-1185">Reference proteome</keyword>
<evidence type="ECO:0000313" key="10">
    <source>
        <dbReference type="Proteomes" id="UP000183257"/>
    </source>
</evidence>
<dbReference type="PANTHER" id="PTHR43300">
    <property type="entry name" value="ACETYLTRANSFERASE"/>
    <property type="match status" value="1"/>
</dbReference>
<sequence>MDEPNKIKVRLYGAGGHAYVIIDTLKSNGYEITDVFDNAPKNSLFASLKVEKVATNYENFPIVGSPMIIAIGNNKIRKKIAKVLDVDYISITHKSAMVATTATIDKGTVVFAGGIVQSNAKIGKHVIINSGASVDHDSIIEDYAHIAPQVTLCGEVHVKEGAFIGANSVVIPKVTIGKWATVGAGSVVIENVPDYSTVVGNPGKVVKKKPKAKEYNLFVKDLKTLEEINVYKELLTNYWCNNVYYTYEYLKYYENSTDELRYFLLTEDGIPATIMPFYIRKIDAIENYKDVITPYGYGGPLCKDCSKTKILNHFWSMVDSWYNKNNIVSEFVRFNLNGNHVNYTGELSATLRNVKGTVKENDEDQWTAFSTKVRNNYRKAEKHELTFKLYEGNEITDSVIENFHKVYIETMDRNNAKEIYYFPKQYFENLIHANPNSFAIAKSYKDNIAASVELVIINNNTLYAFLGGTRAKYFECRPNDFLRVEILKWAVQQEKKFYILGGGLKDDDGLYKSKKVFFPKDDDVIFYTGRKIINKEIYDSLSEPIVSATACDEVCNYFPVYRRPY</sequence>
<evidence type="ECO:0000313" key="9">
    <source>
        <dbReference type="EMBL" id="SFW16498.1"/>
    </source>
</evidence>
<protein>
    <submittedName>
        <fullName evidence="9">Sugar O-acyltransferase, sialic acid O-acetyltransferase NeuD family</fullName>
    </submittedName>
</protein>
<dbReference type="Gene3D" id="2.160.10.10">
    <property type="entry name" value="Hexapeptide repeat proteins"/>
    <property type="match status" value="1"/>
</dbReference>
<evidence type="ECO:0000256" key="2">
    <source>
        <dbReference type="ARBA" id="ARBA00022679"/>
    </source>
</evidence>
<dbReference type="InterPro" id="IPR038740">
    <property type="entry name" value="BioF2-like_GNAT_dom"/>
</dbReference>
<dbReference type="InterPro" id="IPR050179">
    <property type="entry name" value="Trans_hexapeptide_repeat"/>
</dbReference>
<feature type="binding site" evidence="6">
    <location>
        <position position="145"/>
    </location>
    <ligand>
        <name>acetyl-CoA</name>
        <dbReference type="ChEBI" id="CHEBI:57288"/>
    </ligand>
</feature>
<dbReference type="InterPro" id="IPR011004">
    <property type="entry name" value="Trimer_LpxA-like_sf"/>
</dbReference>
<dbReference type="InterPro" id="IPR001451">
    <property type="entry name" value="Hexapep"/>
</dbReference>
<evidence type="ECO:0000259" key="7">
    <source>
        <dbReference type="Pfam" id="PF13480"/>
    </source>
</evidence>
<reference evidence="10" key="1">
    <citation type="submission" date="2016-11" db="EMBL/GenBank/DDBJ databases">
        <authorList>
            <person name="Varghese N."/>
            <person name="Submissions S."/>
        </authorList>
    </citation>
    <scope>NUCLEOTIDE SEQUENCE [LARGE SCALE GENOMIC DNA]</scope>
    <source>
        <strain evidence="10">DSM 24786</strain>
    </source>
</reference>
<organism evidence="9 10">
    <name type="scientific">Cellulophaga fucicola</name>
    <dbReference type="NCBI Taxonomy" id="76595"/>
    <lineage>
        <taxon>Bacteria</taxon>
        <taxon>Pseudomonadati</taxon>
        <taxon>Bacteroidota</taxon>
        <taxon>Flavobacteriia</taxon>
        <taxon>Flavobacteriales</taxon>
        <taxon>Flavobacteriaceae</taxon>
        <taxon>Cellulophaga</taxon>
    </lineage>
</organism>
<dbReference type="AlphaFoldDB" id="A0A1K1M043"/>
<dbReference type="Pfam" id="PF17836">
    <property type="entry name" value="PglD_N"/>
    <property type="match status" value="1"/>
</dbReference>
<dbReference type="Gene3D" id="3.40.630.30">
    <property type="match status" value="1"/>
</dbReference>
<dbReference type="SUPFAM" id="SSF51161">
    <property type="entry name" value="Trimeric LpxA-like enzymes"/>
    <property type="match status" value="1"/>
</dbReference>
<gene>
    <name evidence="9" type="ORF">SAMN05660313_00228</name>
</gene>
<dbReference type="STRING" id="76595.SAMN05660313_00228"/>
<dbReference type="InterPro" id="IPR041561">
    <property type="entry name" value="PglD_N"/>
</dbReference>
<evidence type="ECO:0000256" key="6">
    <source>
        <dbReference type="PIRSR" id="PIRSR620019-2"/>
    </source>
</evidence>
<dbReference type="PROSITE" id="PS00101">
    <property type="entry name" value="HEXAPEP_TRANSFERASES"/>
    <property type="match status" value="1"/>
</dbReference>
<dbReference type="Gene3D" id="3.40.50.20">
    <property type="match status" value="1"/>
</dbReference>
<feature type="site" description="Increases basicity of active site His" evidence="5">
    <location>
        <position position="137"/>
    </location>
</feature>
<evidence type="ECO:0000259" key="8">
    <source>
        <dbReference type="Pfam" id="PF17836"/>
    </source>
</evidence>
<comment type="similarity">
    <text evidence="1">Belongs to the transferase hexapeptide repeat family.</text>
</comment>
<dbReference type="InterPro" id="IPR018357">
    <property type="entry name" value="Hexapep_transf_CS"/>
</dbReference>
<dbReference type="OrthoDB" id="9785911at2"/>
<dbReference type="Pfam" id="PF00132">
    <property type="entry name" value="Hexapep"/>
    <property type="match status" value="1"/>
</dbReference>
<dbReference type="InterPro" id="IPR020019">
    <property type="entry name" value="AcTrfase_PglD-like"/>
</dbReference>
<dbReference type="InterPro" id="IPR016181">
    <property type="entry name" value="Acyl_CoA_acyltransferase"/>
</dbReference>
<feature type="active site" description="Proton acceptor" evidence="5">
    <location>
        <position position="136"/>
    </location>
</feature>
<dbReference type="NCBIfam" id="TIGR03570">
    <property type="entry name" value="NeuD_NnaD"/>
    <property type="match status" value="1"/>
</dbReference>
<dbReference type="CDD" id="cd03360">
    <property type="entry name" value="LbH_AT_putative"/>
    <property type="match status" value="1"/>
</dbReference>
<feature type="domain" description="BioF2-like acetyltransferase" evidence="7">
    <location>
        <begin position="371"/>
        <end position="504"/>
    </location>
</feature>
<keyword evidence="3" id="KW-0677">Repeat</keyword>
<evidence type="ECO:0000256" key="3">
    <source>
        <dbReference type="ARBA" id="ARBA00022737"/>
    </source>
</evidence>
<keyword evidence="4 9" id="KW-0012">Acyltransferase</keyword>
<dbReference type="RefSeq" id="WP_084639067.1">
    <property type="nucleotide sequence ID" value="NZ_FPIY01000001.1"/>
</dbReference>
<feature type="binding site" evidence="6">
    <location>
        <position position="72"/>
    </location>
    <ligand>
        <name>substrate</name>
    </ligand>
</feature>
<feature type="domain" description="PglD N-terminal" evidence="8">
    <location>
        <begin position="8"/>
        <end position="83"/>
    </location>
</feature>
<dbReference type="Proteomes" id="UP000183257">
    <property type="component" value="Unassembled WGS sequence"/>
</dbReference>
<dbReference type="GO" id="GO:0016746">
    <property type="term" value="F:acyltransferase activity"/>
    <property type="evidence" value="ECO:0007669"/>
    <property type="project" value="UniProtKB-KW"/>
</dbReference>
<dbReference type="SUPFAM" id="SSF55729">
    <property type="entry name" value="Acyl-CoA N-acyltransferases (Nat)"/>
    <property type="match status" value="1"/>
</dbReference>
<keyword evidence="2 9" id="KW-0808">Transferase</keyword>
<dbReference type="EMBL" id="FPIY01000001">
    <property type="protein sequence ID" value="SFW16498.1"/>
    <property type="molecule type" value="Genomic_DNA"/>
</dbReference>
<proteinExistence type="inferred from homology"/>
<name>A0A1K1M043_9FLAO</name>
<accession>A0A1K1M043</accession>
<evidence type="ECO:0000256" key="5">
    <source>
        <dbReference type="PIRSR" id="PIRSR620019-1"/>
    </source>
</evidence>
<evidence type="ECO:0000256" key="1">
    <source>
        <dbReference type="ARBA" id="ARBA00007274"/>
    </source>
</evidence>